<keyword evidence="2" id="KW-1185">Reference proteome</keyword>
<dbReference type="Proteomes" id="UP000004994">
    <property type="component" value="Chromosome 9"/>
</dbReference>
<evidence type="ECO:0000313" key="1">
    <source>
        <dbReference type="EnsemblPlants" id="Solyc09g066035.1.1"/>
    </source>
</evidence>
<dbReference type="AlphaFoldDB" id="A0A3Q7I494"/>
<dbReference type="Gramene" id="Solyc09g066035.1.1">
    <property type="protein sequence ID" value="Solyc09g066035.1.1"/>
    <property type="gene ID" value="Solyc09g066035.1"/>
</dbReference>
<evidence type="ECO:0000313" key="2">
    <source>
        <dbReference type="Proteomes" id="UP000004994"/>
    </source>
</evidence>
<organism evidence="1">
    <name type="scientific">Solanum lycopersicum</name>
    <name type="common">Tomato</name>
    <name type="synonym">Lycopersicon esculentum</name>
    <dbReference type="NCBI Taxonomy" id="4081"/>
    <lineage>
        <taxon>Eukaryota</taxon>
        <taxon>Viridiplantae</taxon>
        <taxon>Streptophyta</taxon>
        <taxon>Embryophyta</taxon>
        <taxon>Tracheophyta</taxon>
        <taxon>Spermatophyta</taxon>
        <taxon>Magnoliopsida</taxon>
        <taxon>eudicotyledons</taxon>
        <taxon>Gunneridae</taxon>
        <taxon>Pentapetalae</taxon>
        <taxon>asterids</taxon>
        <taxon>lamiids</taxon>
        <taxon>Solanales</taxon>
        <taxon>Solanaceae</taxon>
        <taxon>Solanoideae</taxon>
        <taxon>Solaneae</taxon>
        <taxon>Solanum</taxon>
        <taxon>Solanum subgen. Lycopersicon</taxon>
    </lineage>
</organism>
<reference evidence="1" key="2">
    <citation type="submission" date="2019-01" db="UniProtKB">
        <authorList>
            <consortium name="EnsemblPlants"/>
        </authorList>
    </citation>
    <scope>IDENTIFICATION</scope>
    <source>
        <strain evidence="1">cv. Heinz 1706</strain>
    </source>
</reference>
<dbReference type="EnsemblPlants" id="Solyc09g066035.1.1">
    <property type="protein sequence ID" value="Solyc09g066035.1.1"/>
    <property type="gene ID" value="Solyc09g066035.1"/>
</dbReference>
<dbReference type="CDD" id="cd09272">
    <property type="entry name" value="RNase_HI_RT_Ty1"/>
    <property type="match status" value="1"/>
</dbReference>
<reference evidence="1" key="1">
    <citation type="journal article" date="2012" name="Nature">
        <title>The tomato genome sequence provides insights into fleshy fruit evolution.</title>
        <authorList>
            <consortium name="Tomato Genome Consortium"/>
        </authorList>
    </citation>
    <scope>NUCLEOTIDE SEQUENCE [LARGE SCALE GENOMIC DNA]</scope>
    <source>
        <strain evidence="1">cv. Heinz 1706</strain>
    </source>
</reference>
<dbReference type="PANTHER" id="PTHR11439">
    <property type="entry name" value="GAG-POL-RELATED RETROTRANSPOSON"/>
    <property type="match status" value="1"/>
</dbReference>
<sequence length="198" mass="22209">MGSCKTLVAEFKSFMMKEFEMSDLGVLQYFLGLQKMVYFVSQTKYAKNLLFKFGMHNCKAAVTPMNAHEKFQLKMATDLADPSHYRSLIGGLNYLTHTRPDIMFSAYTWSYQQHLGAVRRVLRYVAGTVDFGTWYSKDADFSLSDSDWAGSIDNRKSTSGNVFNLGSGRSKKQDVVTLSSSKAEYVAVTSAACQALFL</sequence>
<dbReference type="PANTHER" id="PTHR11439:SF477">
    <property type="entry name" value="REVERSE TRANSCRIPTASE TY1_COPIA-TYPE DOMAIN-CONTAINING PROTEIN"/>
    <property type="match status" value="1"/>
</dbReference>
<proteinExistence type="predicted"/>
<name>A0A3Q7I494_SOLLC</name>
<protein>
    <recommendedName>
        <fullName evidence="3">Reverse transcriptase Ty1/copia-type domain-containing protein</fullName>
    </recommendedName>
</protein>
<accession>A0A3Q7I494</accession>
<dbReference type="InParanoid" id="A0A3Q7I494"/>
<evidence type="ECO:0008006" key="3">
    <source>
        <dbReference type="Google" id="ProtNLM"/>
    </source>
</evidence>
<dbReference type="STRING" id="4081.A0A3Q7I494"/>